<feature type="signal peptide" evidence="2">
    <location>
        <begin position="1"/>
        <end position="19"/>
    </location>
</feature>
<dbReference type="GO" id="GO:0030288">
    <property type="term" value="C:outer membrane-bounded periplasmic space"/>
    <property type="evidence" value="ECO:0007669"/>
    <property type="project" value="TreeGrafter"/>
</dbReference>
<gene>
    <name evidence="3" type="ORF">EJN90_09210</name>
</gene>
<dbReference type="PIRSF" id="PIRSF002825">
    <property type="entry name" value="CfbpA"/>
    <property type="match status" value="1"/>
</dbReference>
<evidence type="ECO:0000256" key="1">
    <source>
        <dbReference type="ARBA" id="ARBA00022729"/>
    </source>
</evidence>
<dbReference type="GO" id="GO:0030976">
    <property type="term" value="F:thiamine pyrophosphate binding"/>
    <property type="evidence" value="ECO:0007669"/>
    <property type="project" value="TreeGrafter"/>
</dbReference>
<dbReference type="InterPro" id="IPR006059">
    <property type="entry name" value="SBP"/>
</dbReference>
<proteinExistence type="predicted"/>
<accession>A0A3S9HBQ4</accession>
<name>A0A3S9HBQ4_9LACT</name>
<dbReference type="KEGG" id="jeh:EJN90_09210"/>
<dbReference type="EMBL" id="CP034465">
    <property type="protein sequence ID" value="AZP04800.1"/>
    <property type="molecule type" value="Genomic_DNA"/>
</dbReference>
<dbReference type="PANTHER" id="PTHR30006:SF2">
    <property type="entry name" value="ABC TRANSPORTER SUBSTRATE-BINDING PROTEIN"/>
    <property type="match status" value="1"/>
</dbReference>
<dbReference type="GO" id="GO:0030975">
    <property type="term" value="F:thiamine binding"/>
    <property type="evidence" value="ECO:0007669"/>
    <property type="project" value="TreeGrafter"/>
</dbReference>
<dbReference type="OrthoDB" id="9791045at2"/>
<reference evidence="4" key="1">
    <citation type="submission" date="2018-12" db="EMBL/GenBank/DDBJ databases">
        <title>Complete genome sequencing of Jeotgalibaca sp. H21T32.</title>
        <authorList>
            <person name="Bae J.-W."/>
            <person name="Lee S.-Y."/>
        </authorList>
    </citation>
    <scope>NUCLEOTIDE SEQUENCE [LARGE SCALE GENOMIC DNA]</scope>
    <source>
        <strain evidence="4">H21T32</strain>
    </source>
</reference>
<dbReference type="PROSITE" id="PS51257">
    <property type="entry name" value="PROKAR_LIPOPROTEIN"/>
    <property type="match status" value="1"/>
</dbReference>
<evidence type="ECO:0000313" key="3">
    <source>
        <dbReference type="EMBL" id="AZP04800.1"/>
    </source>
</evidence>
<dbReference type="SUPFAM" id="SSF53850">
    <property type="entry name" value="Periplasmic binding protein-like II"/>
    <property type="match status" value="1"/>
</dbReference>
<keyword evidence="4" id="KW-1185">Reference proteome</keyword>
<dbReference type="Pfam" id="PF13416">
    <property type="entry name" value="SBP_bac_8"/>
    <property type="match status" value="1"/>
</dbReference>
<feature type="chain" id="PRO_5039406653" evidence="2">
    <location>
        <begin position="20"/>
        <end position="352"/>
    </location>
</feature>
<dbReference type="AlphaFoldDB" id="A0A3S9HBQ4"/>
<evidence type="ECO:0000256" key="2">
    <source>
        <dbReference type="SAM" id="SignalP"/>
    </source>
</evidence>
<dbReference type="CDD" id="cd13546">
    <property type="entry name" value="PBP2_BitB"/>
    <property type="match status" value="1"/>
</dbReference>
<organism evidence="3 4">
    <name type="scientific">Jeotgalibaca ciconiae</name>
    <dbReference type="NCBI Taxonomy" id="2496265"/>
    <lineage>
        <taxon>Bacteria</taxon>
        <taxon>Bacillati</taxon>
        <taxon>Bacillota</taxon>
        <taxon>Bacilli</taxon>
        <taxon>Lactobacillales</taxon>
        <taxon>Carnobacteriaceae</taxon>
        <taxon>Jeotgalibaca</taxon>
    </lineage>
</organism>
<evidence type="ECO:0000313" key="4">
    <source>
        <dbReference type="Proteomes" id="UP000273326"/>
    </source>
</evidence>
<dbReference type="InterPro" id="IPR026045">
    <property type="entry name" value="Ferric-bd"/>
</dbReference>
<dbReference type="RefSeq" id="WP_126110555.1">
    <property type="nucleotide sequence ID" value="NZ_CP034465.1"/>
</dbReference>
<keyword evidence="1 2" id="KW-0732">Signal</keyword>
<dbReference type="Proteomes" id="UP000273326">
    <property type="component" value="Chromosome"/>
</dbReference>
<dbReference type="PANTHER" id="PTHR30006">
    <property type="entry name" value="THIAMINE-BINDING PERIPLASMIC PROTEIN-RELATED"/>
    <property type="match status" value="1"/>
</dbReference>
<sequence length="352" mass="38326">MKKFGKWISVAGISLLMLAACGTGGNTESSDSGNNTGGGSSDTLVIYSPNSEGLINATIPAFEEMYDIKVELIQAGTGELFTKLESEKNAPIADVIFGGAYSQYAQSTDLFEEYIPEENDQLVEEYQNKSGFYTPYTIDGSVIIVNPDLIGDIDITGYEDLLNEELKGKISTADPANSSSAFAQLTNMLAAEGGYESDEAWQYVHDLFTLIDGKISSSSSNVYKAVADGEMAVGLTYEDPTVKLLNDGANVEIIYPQEGTVFLPASVAVIKGAQNIENAKLFVDFVISEEIQNVLGTTTTNRPVRKDAETSENMKPLDEIETIEEDMDYVIENKDEIVSKYNDIFVDIESNR</sequence>
<dbReference type="GO" id="GO:0015888">
    <property type="term" value="P:thiamine transport"/>
    <property type="evidence" value="ECO:0007669"/>
    <property type="project" value="TreeGrafter"/>
</dbReference>
<dbReference type="Gene3D" id="3.40.190.10">
    <property type="entry name" value="Periplasmic binding protein-like II"/>
    <property type="match status" value="2"/>
</dbReference>
<protein>
    <submittedName>
        <fullName evidence="3">Extracellular solute-binding protein</fullName>
    </submittedName>
</protein>